<dbReference type="AlphaFoldDB" id="A0A369YL53"/>
<gene>
    <name evidence="1" type="ORF">DPV93_02045</name>
</gene>
<reference evidence="1 2" key="1">
    <citation type="submission" date="2018-05" db="EMBL/GenBank/DDBJ databases">
        <title>Draft Genome Sequences for a Diverse set of 7 Haemophilus Species.</title>
        <authorList>
            <person name="Nichols M."/>
            <person name="Topaz N."/>
            <person name="Wang X."/>
            <person name="Wang X."/>
            <person name="Boxrud D."/>
        </authorList>
    </citation>
    <scope>NUCLEOTIDE SEQUENCE [LARGE SCALE GENOMIC DNA]</scope>
    <source>
        <strain evidence="1 2">C2002001239</strain>
    </source>
</reference>
<dbReference type="STRING" id="1035839.GCA_000238795_01675"/>
<evidence type="ECO:0000313" key="1">
    <source>
        <dbReference type="EMBL" id="RDE73960.1"/>
    </source>
</evidence>
<dbReference type="EMBL" id="QEPN01000001">
    <property type="protein sequence ID" value="RDE73960.1"/>
    <property type="molecule type" value="Genomic_DNA"/>
</dbReference>
<dbReference type="Proteomes" id="UP000253872">
    <property type="component" value="Unassembled WGS sequence"/>
</dbReference>
<dbReference type="Pfam" id="PF04170">
    <property type="entry name" value="NlpE"/>
    <property type="match status" value="1"/>
</dbReference>
<organism evidence="1 2">
    <name type="scientific">Haemophilus sputorum</name>
    <dbReference type="NCBI Taxonomy" id="1078480"/>
    <lineage>
        <taxon>Bacteria</taxon>
        <taxon>Pseudomonadati</taxon>
        <taxon>Pseudomonadota</taxon>
        <taxon>Gammaproteobacteria</taxon>
        <taxon>Pasteurellales</taxon>
        <taxon>Pasteurellaceae</taxon>
        <taxon>Haemophilus</taxon>
    </lineage>
</organism>
<dbReference type="InterPro" id="IPR007298">
    <property type="entry name" value="Cu-R_lipoprotein_NlpE"/>
</dbReference>
<name>A0A369YL53_9PAST</name>
<proteinExistence type="predicted"/>
<dbReference type="Gene3D" id="2.40.128.640">
    <property type="match status" value="1"/>
</dbReference>
<protein>
    <submittedName>
        <fullName evidence="1">Copper resistance protein NlpE</fullName>
    </submittedName>
</protein>
<accession>A0A369YL53</accession>
<comment type="caution">
    <text evidence="1">The sequence shown here is derived from an EMBL/GenBank/DDBJ whole genome shotgun (WGS) entry which is preliminary data.</text>
</comment>
<sequence length="124" mass="13854">MKKLTVIGFSALLGACSLLPQKNVAGTYQGDLPCADCEKIQAELILNADSTYQYNTVYFKKGKQYPFQDKGKFVRDANKPNIIRLDEKSGNLTFQINENDAEICGIDGQVVKNSNHNYKLTKTK</sequence>
<evidence type="ECO:0000313" key="2">
    <source>
        <dbReference type="Proteomes" id="UP000253872"/>
    </source>
</evidence>
<dbReference type="PROSITE" id="PS51257">
    <property type="entry name" value="PROKAR_LIPOPROTEIN"/>
    <property type="match status" value="1"/>
</dbReference>
<dbReference type="RefSeq" id="WP_010128383.1">
    <property type="nucleotide sequence ID" value="NZ_CAURJL010000016.1"/>
</dbReference>